<reference evidence="1" key="1">
    <citation type="submission" date="2022-01" db="EMBL/GenBank/DDBJ databases">
        <title>Genome Sequence Resource for Two Populations of Ditylenchus destructor, the Migratory Endoparasitic Phytonematode.</title>
        <authorList>
            <person name="Zhang H."/>
            <person name="Lin R."/>
            <person name="Xie B."/>
        </authorList>
    </citation>
    <scope>NUCLEOTIDE SEQUENCE</scope>
    <source>
        <strain evidence="1">BazhouSP</strain>
    </source>
</reference>
<dbReference type="PANTHER" id="PTHR24114">
    <property type="entry name" value="LEUCINE RICH REPEAT FAMILY PROTEIN"/>
    <property type="match status" value="1"/>
</dbReference>
<gene>
    <name evidence="1" type="ORF">DdX_12055</name>
</gene>
<dbReference type="EMBL" id="JAKKPZ010000037">
    <property type="protein sequence ID" value="KAI1708108.1"/>
    <property type="molecule type" value="Genomic_DNA"/>
</dbReference>
<accession>A0AAD4N154</accession>
<dbReference type="InterPro" id="IPR052394">
    <property type="entry name" value="LRR-containing"/>
</dbReference>
<dbReference type="Gene3D" id="3.80.10.10">
    <property type="entry name" value="Ribonuclease Inhibitor"/>
    <property type="match status" value="1"/>
</dbReference>
<proteinExistence type="predicted"/>
<comment type="caution">
    <text evidence="1">The sequence shown here is derived from an EMBL/GenBank/DDBJ whole genome shotgun (WGS) entry which is preliminary data.</text>
</comment>
<dbReference type="Pfam" id="PF13516">
    <property type="entry name" value="LRR_6"/>
    <property type="match status" value="1"/>
</dbReference>
<dbReference type="SUPFAM" id="SSF52047">
    <property type="entry name" value="RNI-like"/>
    <property type="match status" value="1"/>
</dbReference>
<dbReference type="InterPro" id="IPR001611">
    <property type="entry name" value="Leu-rich_rpt"/>
</dbReference>
<dbReference type="SMART" id="SM00368">
    <property type="entry name" value="LRR_RI"/>
    <property type="match status" value="5"/>
</dbReference>
<evidence type="ECO:0000313" key="2">
    <source>
        <dbReference type="Proteomes" id="UP001201812"/>
    </source>
</evidence>
<name>A0AAD4N154_9BILA</name>
<dbReference type="Proteomes" id="UP001201812">
    <property type="component" value="Unassembled WGS sequence"/>
</dbReference>
<dbReference type="InterPro" id="IPR032675">
    <property type="entry name" value="LRR_dom_sf"/>
</dbReference>
<sequence length="766" mass="86394">MENIGHAVTSSCRNMDMFGQISDPDIIRVLNFLPSADLCQSIKLVSKHFLCLSNFTHHRPILRRKLKNNETLSTSEVAARLKKEFDSDDINDASELCEQFPNLSNTSKSPTWYYFVVRVGEEIFNEKLSDYVPMGFKKQTAKGMCDSIFHRTWNIISELRHRRSNNASHAKLAKKGNVTCLLQVREAPNPINSPFITQPTPMPVDIAPIEELQPFFDLLLKGNGITEEFAKAQKEFMESRKGFNQEKKYRGKENEPLMIMKRGTLFADGRMDMCKQVVGDEHIEALCDAVGNAKCFMDVENADNQDIDINIQNSERAISMTRGTLFADGRMDMCKQVVGDEHIEALCDAVGNAKCFAEDNENIVNTCTGAPQSISMIRGTVFADGRMDMCKQVVGHAHIQPLCESVGRAKCFNHFGDTVESGQVKAVKAPIIRHFLLGNNVACQNKPEAAIHIANLIRLNRPIETFYLAGNCLTELSLRMISEALENNSHVNALWLKRNPVGPQGAQSLGRYLACANCTLRILDLQNCGLGDEGLERFCRAIEDRLENEGRSEEELTLRHLYIDANGITGTSMAFARFCKLLTGPLRGLKTLYLSINVLGDSGTEKLCKVLPSLYQLRFLSLASNQITDGVIPSLLDALSQLPNFKGIDLGCYKSTRDLGGVRNSITESSLPIMEEWVYDHPQLEYFDIRNNNFTGQDALLDFVERIRKFVSKRHQRFTLHATQSQWKSVVNNYLMILRHKDKQALRFVKHSKKVVNIDSIYRNKM</sequence>
<protein>
    <submittedName>
        <fullName evidence="1">Ribonuclease inhibitor</fullName>
    </submittedName>
</protein>
<evidence type="ECO:0000313" key="1">
    <source>
        <dbReference type="EMBL" id="KAI1708108.1"/>
    </source>
</evidence>
<dbReference type="PANTHER" id="PTHR24114:SF2">
    <property type="entry name" value="F-BOX DOMAIN-CONTAINING PROTEIN-RELATED"/>
    <property type="match status" value="1"/>
</dbReference>
<keyword evidence="2" id="KW-1185">Reference proteome</keyword>
<organism evidence="1 2">
    <name type="scientific">Ditylenchus destructor</name>
    <dbReference type="NCBI Taxonomy" id="166010"/>
    <lineage>
        <taxon>Eukaryota</taxon>
        <taxon>Metazoa</taxon>
        <taxon>Ecdysozoa</taxon>
        <taxon>Nematoda</taxon>
        <taxon>Chromadorea</taxon>
        <taxon>Rhabditida</taxon>
        <taxon>Tylenchina</taxon>
        <taxon>Tylenchomorpha</taxon>
        <taxon>Sphaerularioidea</taxon>
        <taxon>Anguinidae</taxon>
        <taxon>Anguininae</taxon>
        <taxon>Ditylenchus</taxon>
    </lineage>
</organism>
<dbReference type="AlphaFoldDB" id="A0AAD4N154"/>